<gene>
    <name evidence="4" type="ORF">N47_G39440</name>
</gene>
<dbReference type="NCBIfam" id="NF045717">
    <property type="entry name" value="DVU0259_DivK"/>
    <property type="match status" value="1"/>
</dbReference>
<reference evidence="4" key="1">
    <citation type="journal article" date="2011" name="Environ. Microbiol.">
        <title>Genomic insights into the metabolic potential of the polycyclic aromatic hydrocarbon degrading sulfate-reducing Deltaproteobacterium N47.</title>
        <authorList>
            <person name="Bergmann F."/>
            <person name="Selesi D."/>
            <person name="Weinmaier T."/>
            <person name="Tischler P."/>
            <person name="Rattei T."/>
            <person name="Meckenstock R.U."/>
        </authorList>
    </citation>
    <scope>NUCLEOTIDE SEQUENCE</scope>
</reference>
<dbReference type="AlphaFoldDB" id="E1YDH6"/>
<organism evidence="4">
    <name type="scientific">uncultured Desulfobacterium sp</name>
    <dbReference type="NCBI Taxonomy" id="201089"/>
    <lineage>
        <taxon>Bacteria</taxon>
        <taxon>Pseudomonadati</taxon>
        <taxon>Thermodesulfobacteriota</taxon>
        <taxon>Desulfobacteria</taxon>
        <taxon>Desulfobacterales</taxon>
        <taxon>Desulfobacteriaceae</taxon>
        <taxon>Desulfobacterium</taxon>
        <taxon>environmental samples</taxon>
    </lineage>
</organism>
<dbReference type="InterPro" id="IPR054815">
    <property type="entry name" value="DVU0259-like"/>
</dbReference>
<dbReference type="InterPro" id="IPR050595">
    <property type="entry name" value="Bact_response_regulator"/>
</dbReference>
<dbReference type="SUPFAM" id="SSF52172">
    <property type="entry name" value="CheY-like"/>
    <property type="match status" value="1"/>
</dbReference>
<dbReference type="PROSITE" id="PS50110">
    <property type="entry name" value="RESPONSE_REGULATORY"/>
    <property type="match status" value="1"/>
</dbReference>
<protein>
    <recommendedName>
        <fullName evidence="3">Response regulatory domain-containing protein</fullName>
    </recommendedName>
</protein>
<accession>E1YDH6</accession>
<evidence type="ECO:0000313" key="4">
    <source>
        <dbReference type="EMBL" id="CBX28620.1"/>
    </source>
</evidence>
<dbReference type="PANTHER" id="PTHR44591:SF3">
    <property type="entry name" value="RESPONSE REGULATORY DOMAIN-CONTAINING PROTEIN"/>
    <property type="match status" value="1"/>
</dbReference>
<dbReference type="SMART" id="SM00448">
    <property type="entry name" value="REC"/>
    <property type="match status" value="1"/>
</dbReference>
<evidence type="ECO:0000256" key="2">
    <source>
        <dbReference type="PROSITE-ProRule" id="PRU00169"/>
    </source>
</evidence>
<dbReference type="GO" id="GO:0000160">
    <property type="term" value="P:phosphorelay signal transduction system"/>
    <property type="evidence" value="ECO:0007669"/>
    <property type="project" value="InterPro"/>
</dbReference>
<evidence type="ECO:0000259" key="3">
    <source>
        <dbReference type="PROSITE" id="PS50110"/>
    </source>
</evidence>
<evidence type="ECO:0000256" key="1">
    <source>
        <dbReference type="ARBA" id="ARBA00022553"/>
    </source>
</evidence>
<feature type="domain" description="Response regulatory" evidence="3">
    <location>
        <begin position="4"/>
        <end position="116"/>
    </location>
</feature>
<dbReference type="EMBL" id="FR695868">
    <property type="protein sequence ID" value="CBX28620.1"/>
    <property type="molecule type" value="Genomic_DNA"/>
</dbReference>
<dbReference type="Pfam" id="PF00072">
    <property type="entry name" value="Response_reg"/>
    <property type="match status" value="1"/>
</dbReference>
<feature type="modified residue" description="4-aspartylphosphate" evidence="2">
    <location>
        <position position="53"/>
    </location>
</feature>
<sequence>MAKKILVIDDDPVIVKYIITLLNDNGYETMTASNGIEGCEVLKKVKPDLITLDLQMHEEWGTNFYRKISKNEEFKDIPVIVISGLAGRHLSIKDAVAYLPKPFDPDKLLGILKRTIG</sequence>
<dbReference type="PANTHER" id="PTHR44591">
    <property type="entry name" value="STRESS RESPONSE REGULATOR PROTEIN 1"/>
    <property type="match status" value="1"/>
</dbReference>
<dbReference type="InterPro" id="IPR001789">
    <property type="entry name" value="Sig_transdc_resp-reg_receiver"/>
</dbReference>
<dbReference type="CDD" id="cd00156">
    <property type="entry name" value="REC"/>
    <property type="match status" value="1"/>
</dbReference>
<proteinExistence type="predicted"/>
<name>E1YDH6_9BACT</name>
<dbReference type="Gene3D" id="3.40.50.2300">
    <property type="match status" value="1"/>
</dbReference>
<keyword evidence="1 2" id="KW-0597">Phosphoprotein</keyword>
<dbReference type="InterPro" id="IPR011006">
    <property type="entry name" value="CheY-like_superfamily"/>
</dbReference>